<dbReference type="EMBL" id="DF237323">
    <property type="protein sequence ID" value="GAQ87746.1"/>
    <property type="molecule type" value="Genomic_DNA"/>
</dbReference>
<protein>
    <submittedName>
        <fullName evidence="2">Uncharacterized protein</fullName>
    </submittedName>
</protein>
<evidence type="ECO:0000313" key="3">
    <source>
        <dbReference type="Proteomes" id="UP000054558"/>
    </source>
</evidence>
<proteinExistence type="predicted"/>
<evidence type="ECO:0000313" key="2">
    <source>
        <dbReference type="EMBL" id="GAQ87746.1"/>
    </source>
</evidence>
<reference evidence="2 3" key="1">
    <citation type="journal article" date="2014" name="Nat. Commun.">
        <title>Klebsormidium flaccidum genome reveals primary factors for plant terrestrial adaptation.</title>
        <authorList>
            <person name="Hori K."/>
            <person name="Maruyama F."/>
            <person name="Fujisawa T."/>
            <person name="Togashi T."/>
            <person name="Yamamoto N."/>
            <person name="Seo M."/>
            <person name="Sato S."/>
            <person name="Yamada T."/>
            <person name="Mori H."/>
            <person name="Tajima N."/>
            <person name="Moriyama T."/>
            <person name="Ikeuchi M."/>
            <person name="Watanabe M."/>
            <person name="Wada H."/>
            <person name="Kobayashi K."/>
            <person name="Saito M."/>
            <person name="Masuda T."/>
            <person name="Sasaki-Sekimoto Y."/>
            <person name="Mashiguchi K."/>
            <person name="Awai K."/>
            <person name="Shimojima M."/>
            <person name="Masuda S."/>
            <person name="Iwai M."/>
            <person name="Nobusawa T."/>
            <person name="Narise T."/>
            <person name="Kondo S."/>
            <person name="Saito H."/>
            <person name="Sato R."/>
            <person name="Murakawa M."/>
            <person name="Ihara Y."/>
            <person name="Oshima-Yamada Y."/>
            <person name="Ohtaka K."/>
            <person name="Satoh M."/>
            <person name="Sonobe K."/>
            <person name="Ishii M."/>
            <person name="Ohtani R."/>
            <person name="Kanamori-Sato M."/>
            <person name="Honoki R."/>
            <person name="Miyazaki D."/>
            <person name="Mochizuki H."/>
            <person name="Umetsu J."/>
            <person name="Higashi K."/>
            <person name="Shibata D."/>
            <person name="Kamiya Y."/>
            <person name="Sato N."/>
            <person name="Nakamura Y."/>
            <person name="Tabata S."/>
            <person name="Ida S."/>
            <person name="Kurokawa K."/>
            <person name="Ohta H."/>
        </authorList>
    </citation>
    <scope>NUCLEOTIDE SEQUENCE [LARGE SCALE GENOMIC DNA]</scope>
    <source>
        <strain evidence="2 3">NIES-2285</strain>
    </source>
</reference>
<gene>
    <name evidence="2" type="ORF">KFL_003740070</name>
</gene>
<feature type="region of interest" description="Disordered" evidence="1">
    <location>
        <begin position="608"/>
        <end position="628"/>
    </location>
</feature>
<sequence>MEGLGVRPRLEPPPGLIQFDAVPFLLSLVQILVDDDSDGDSDDDDNDSQQLLRDSLAIQRVKALVNEQRKRLSAATNLVTWVQELGGLADAVKGLKGVYEKAVNEALQESVIETAGLARRTTRTFQIPADVSSLFLPDDYLTLRRVTHALAFVSLSARLLIPLKNSAECIQNAASDPPACHQHVIALLDTIRAMGDPLAARIRRKLPEDLWRNDGMLCYLWTGEMYEQNVEDAAHDLRNTLEMMLESVKELDDPVATSREAVDWDTLAATGAFPGVDGTPPPMTLEGRMERMKIIRSEHSAVVPILLYTDRKREKPDGSPVLEEKTPNLLPQCNEYGGPGVRYGVAFVSIPTEEALESDFDAMHVTEVWRLEKQQFLELYVGWSDSTDDRGVIFCPGFALDSAEQLFLAARLMSGIRSSGPCVVIGWRSLGALGYGPWISDREQVQGPRLELRDLVRDIFRFAPTAKPANIIAHGLGAAYITYSLLALPDQAIAQIGTIVVAASEEKAGSLREYLYQMDHMQSWGGRNGDPPSVRCLRYVQTHNRPFAFEKLVLPDSPPRDGESLEVCCEKYVTVSFGSEDGGATNHNLIGRNRRVLADIGQALRDPGEEWRAGQAGPGHQNLYLLGE</sequence>
<accession>A0A1Y1IG58</accession>
<dbReference type="Proteomes" id="UP000054558">
    <property type="component" value="Unassembled WGS sequence"/>
</dbReference>
<evidence type="ECO:0000256" key="1">
    <source>
        <dbReference type="SAM" id="MobiDB-lite"/>
    </source>
</evidence>
<keyword evidence="3" id="KW-1185">Reference proteome</keyword>
<dbReference type="AlphaFoldDB" id="A0A1Y1IG58"/>
<name>A0A1Y1IG58_KLENI</name>
<organism evidence="2 3">
    <name type="scientific">Klebsormidium nitens</name>
    <name type="common">Green alga</name>
    <name type="synonym">Ulothrix nitens</name>
    <dbReference type="NCBI Taxonomy" id="105231"/>
    <lineage>
        <taxon>Eukaryota</taxon>
        <taxon>Viridiplantae</taxon>
        <taxon>Streptophyta</taxon>
        <taxon>Klebsormidiophyceae</taxon>
        <taxon>Klebsormidiales</taxon>
        <taxon>Klebsormidiaceae</taxon>
        <taxon>Klebsormidium</taxon>
    </lineage>
</organism>